<dbReference type="GO" id="GO:0022857">
    <property type="term" value="F:transmembrane transporter activity"/>
    <property type="evidence" value="ECO:0007669"/>
    <property type="project" value="InterPro"/>
</dbReference>
<dbReference type="RefSeq" id="WP_149200064.1">
    <property type="nucleotide sequence ID" value="NZ_BSOV01000024.1"/>
</dbReference>
<dbReference type="Proteomes" id="UP000509702">
    <property type="component" value="Plasmid unnamed6"/>
</dbReference>
<evidence type="ECO:0000256" key="2">
    <source>
        <dbReference type="ARBA" id="ARBA00022475"/>
    </source>
</evidence>
<feature type="transmembrane region" description="Helical" evidence="6">
    <location>
        <begin position="64"/>
        <end position="86"/>
    </location>
</feature>
<geneLocation type="plasmid" evidence="7 8">
    <name>unnamed6</name>
</geneLocation>
<reference evidence="7 8" key="1">
    <citation type="submission" date="2020-06" db="EMBL/GenBank/DDBJ databases">
        <title>Complete genome of Azosprillum oryzae KACC14407.</title>
        <authorList>
            <person name="Kim M."/>
            <person name="Park Y.-J."/>
            <person name="Shin J.-H."/>
        </authorList>
    </citation>
    <scope>NUCLEOTIDE SEQUENCE [LARGE SCALE GENOMIC DNA]</scope>
    <source>
        <strain evidence="7 8">KACC 14407</strain>
        <plasmid evidence="7 8">unnamed6</plasmid>
    </source>
</reference>
<keyword evidence="7" id="KW-0614">Plasmid</keyword>
<keyword evidence="4 6" id="KW-1133">Transmembrane helix</keyword>
<gene>
    <name evidence="7" type="ORF">HUE56_27685</name>
</gene>
<evidence type="ECO:0000256" key="5">
    <source>
        <dbReference type="ARBA" id="ARBA00023136"/>
    </source>
</evidence>
<evidence type="ECO:0000313" key="8">
    <source>
        <dbReference type="Proteomes" id="UP000509702"/>
    </source>
</evidence>
<keyword evidence="3 6" id="KW-0812">Transmembrane</keyword>
<protein>
    <submittedName>
        <fullName evidence="7">ABC transporter permease</fullName>
    </submittedName>
</protein>
<name>A0A6N1ASJ8_9PROT</name>
<evidence type="ECO:0000256" key="1">
    <source>
        <dbReference type="ARBA" id="ARBA00004651"/>
    </source>
</evidence>
<dbReference type="OrthoDB" id="9792579at2"/>
<dbReference type="GO" id="GO:0005886">
    <property type="term" value="C:plasma membrane"/>
    <property type="evidence" value="ECO:0007669"/>
    <property type="project" value="UniProtKB-SubCell"/>
</dbReference>
<feature type="transmembrane region" description="Helical" evidence="6">
    <location>
        <begin position="93"/>
        <end position="115"/>
    </location>
</feature>
<evidence type="ECO:0000256" key="3">
    <source>
        <dbReference type="ARBA" id="ARBA00022692"/>
    </source>
</evidence>
<feature type="transmembrane region" description="Helical" evidence="6">
    <location>
        <begin position="164"/>
        <end position="181"/>
    </location>
</feature>
<proteinExistence type="predicted"/>
<keyword evidence="5 6" id="KW-0472">Membrane</keyword>
<comment type="subcellular location">
    <subcellularLocation>
        <location evidence="1">Cell membrane</location>
        <topology evidence="1">Multi-pass membrane protein</topology>
    </subcellularLocation>
</comment>
<dbReference type="InterPro" id="IPR001851">
    <property type="entry name" value="ABC_transp_permease"/>
</dbReference>
<keyword evidence="8" id="KW-1185">Reference proteome</keyword>
<evidence type="ECO:0000256" key="6">
    <source>
        <dbReference type="SAM" id="Phobius"/>
    </source>
</evidence>
<dbReference type="KEGG" id="aoz:HUE56_27685"/>
<evidence type="ECO:0000313" key="7">
    <source>
        <dbReference type="EMBL" id="QKS54248.1"/>
    </source>
</evidence>
<organism evidence="7 8">
    <name type="scientific">Azospirillum oryzae</name>
    <dbReference type="NCBI Taxonomy" id="286727"/>
    <lineage>
        <taxon>Bacteria</taxon>
        <taxon>Pseudomonadati</taxon>
        <taxon>Pseudomonadota</taxon>
        <taxon>Alphaproteobacteria</taxon>
        <taxon>Rhodospirillales</taxon>
        <taxon>Azospirillaceae</taxon>
        <taxon>Azospirillum</taxon>
    </lineage>
</organism>
<dbReference type="PANTHER" id="PTHR43370:SF1">
    <property type="entry name" value="GUANOSINE ABC TRANSPORTER PERMEASE PROTEIN NUPQ"/>
    <property type="match status" value="1"/>
</dbReference>
<dbReference type="CDD" id="cd06580">
    <property type="entry name" value="TM_PBP1_transp_TpRbsC_like"/>
    <property type="match status" value="1"/>
</dbReference>
<dbReference type="PANTHER" id="PTHR43370">
    <property type="entry name" value="SUGAR ABC TRANSPORTER INTEGRAL MEMBRANE PROTEIN-RELATED"/>
    <property type="match status" value="1"/>
</dbReference>
<feature type="transmembrane region" description="Helical" evidence="6">
    <location>
        <begin position="246"/>
        <end position="270"/>
    </location>
</feature>
<dbReference type="Pfam" id="PF02653">
    <property type="entry name" value="BPD_transp_2"/>
    <property type="match status" value="1"/>
</dbReference>
<dbReference type="AlphaFoldDB" id="A0A6N1ASJ8"/>
<evidence type="ECO:0000256" key="4">
    <source>
        <dbReference type="ARBA" id="ARBA00022989"/>
    </source>
</evidence>
<feature type="transmembrane region" description="Helical" evidence="6">
    <location>
        <begin position="290"/>
        <end position="311"/>
    </location>
</feature>
<sequence length="328" mass="34155">MEDALLLALQLLSATIRVATPLVLAAFAGMYCERSGVVDIGLEGKMLAGAFFSAAVASTTLNPWLGLLAGIAAGVALALVHGFACITHNGNQVVSGMAINILVAGLAPTLAYAWFQQGGQTPLLPNQARIPAVELPGVDALAGVPVLGPVLGPVYRELLNGNNVLIWVTLVLVIATQWVLYRSRFGLRLRAVGENPAAVDTAGLSVAKLRYQALLVTGALTGMAGSYLSTGHGAGFVRDMTAGKGYLALAALIFGKWRPGPTLFACLLFAFTDAVQVRLQGVELPGIGVIPVQFIQMLPYVLTVLLLAGFVGKAIAPKASGIPYVKER</sequence>
<keyword evidence="2" id="KW-1003">Cell membrane</keyword>
<accession>A0A6N1ASJ8</accession>
<dbReference type="EMBL" id="CP054621">
    <property type="protein sequence ID" value="QKS54248.1"/>
    <property type="molecule type" value="Genomic_DNA"/>
</dbReference>